<keyword evidence="2" id="KW-1185">Reference proteome</keyword>
<organism evidence="1 2">
    <name type="scientific">Phaseolus coccineus</name>
    <name type="common">Scarlet runner bean</name>
    <name type="synonym">Phaseolus multiflorus</name>
    <dbReference type="NCBI Taxonomy" id="3886"/>
    <lineage>
        <taxon>Eukaryota</taxon>
        <taxon>Viridiplantae</taxon>
        <taxon>Streptophyta</taxon>
        <taxon>Embryophyta</taxon>
        <taxon>Tracheophyta</taxon>
        <taxon>Spermatophyta</taxon>
        <taxon>Magnoliopsida</taxon>
        <taxon>eudicotyledons</taxon>
        <taxon>Gunneridae</taxon>
        <taxon>Pentapetalae</taxon>
        <taxon>rosids</taxon>
        <taxon>fabids</taxon>
        <taxon>Fabales</taxon>
        <taxon>Fabaceae</taxon>
        <taxon>Papilionoideae</taxon>
        <taxon>50 kb inversion clade</taxon>
        <taxon>NPAAA clade</taxon>
        <taxon>indigoferoid/millettioid clade</taxon>
        <taxon>Phaseoleae</taxon>
        <taxon>Phaseolus</taxon>
    </lineage>
</organism>
<proteinExistence type="predicted"/>
<sequence>MRLKDEKLGKEKNFVPRKNKARNMIMVVSMMKILGEYTAVLTRVTEQLLPRRSRRFGGFRNLFSSTTSSAESASFLVYF</sequence>
<protein>
    <submittedName>
        <fullName evidence="1">Uncharacterized protein</fullName>
    </submittedName>
</protein>
<dbReference type="Proteomes" id="UP001374584">
    <property type="component" value="Unassembled WGS sequence"/>
</dbReference>
<accession>A0AAN9MJX3</accession>
<reference evidence="1 2" key="1">
    <citation type="submission" date="2024-01" db="EMBL/GenBank/DDBJ databases">
        <title>The genomes of 5 underutilized Papilionoideae crops provide insights into root nodulation and disease resistanc.</title>
        <authorList>
            <person name="Jiang F."/>
        </authorList>
    </citation>
    <scope>NUCLEOTIDE SEQUENCE [LARGE SCALE GENOMIC DNA]</scope>
    <source>
        <strain evidence="1">JINMINGXINNONG_FW02</strain>
        <tissue evidence="1">Leaves</tissue>
    </source>
</reference>
<gene>
    <name evidence="1" type="ORF">VNO80_18905</name>
</gene>
<dbReference type="EMBL" id="JAYMYR010000007">
    <property type="protein sequence ID" value="KAK7353458.1"/>
    <property type="molecule type" value="Genomic_DNA"/>
</dbReference>
<evidence type="ECO:0000313" key="2">
    <source>
        <dbReference type="Proteomes" id="UP001374584"/>
    </source>
</evidence>
<dbReference type="AlphaFoldDB" id="A0AAN9MJX3"/>
<comment type="caution">
    <text evidence="1">The sequence shown here is derived from an EMBL/GenBank/DDBJ whole genome shotgun (WGS) entry which is preliminary data.</text>
</comment>
<dbReference type="PANTHER" id="PTHR48242">
    <property type="entry name" value="BNAA02G09820D PROTEIN"/>
    <property type="match status" value="1"/>
</dbReference>
<evidence type="ECO:0000313" key="1">
    <source>
        <dbReference type="EMBL" id="KAK7353458.1"/>
    </source>
</evidence>
<dbReference type="PANTHER" id="PTHR48242:SF2">
    <property type="entry name" value="(RAPE) HYPOTHETICAL PROTEIN"/>
    <property type="match status" value="1"/>
</dbReference>
<name>A0AAN9MJX3_PHACN</name>